<dbReference type="InterPro" id="IPR051114">
    <property type="entry name" value="Mito_RNA_Proc_CCM1"/>
</dbReference>
<feature type="repeat" description="PPR" evidence="3">
    <location>
        <begin position="446"/>
        <end position="480"/>
    </location>
</feature>
<dbReference type="Pfam" id="PF13041">
    <property type="entry name" value="PPR_2"/>
    <property type="match status" value="4"/>
</dbReference>
<dbReference type="Gene3D" id="1.25.40.10">
    <property type="entry name" value="Tetratricopeptide repeat domain"/>
    <property type="match status" value="6"/>
</dbReference>
<feature type="repeat" description="PPR" evidence="3">
    <location>
        <begin position="268"/>
        <end position="302"/>
    </location>
</feature>
<gene>
    <name evidence="5" type="ORF">RJ641_033475</name>
</gene>
<dbReference type="InterPro" id="IPR011990">
    <property type="entry name" value="TPR-like_helical_dom_sf"/>
</dbReference>
<feature type="repeat" description="PPR" evidence="3">
    <location>
        <begin position="375"/>
        <end position="410"/>
    </location>
</feature>
<dbReference type="EMBL" id="JBAMMX010000007">
    <property type="protein sequence ID" value="KAK6936445.1"/>
    <property type="molecule type" value="Genomic_DNA"/>
</dbReference>
<feature type="repeat" description="PPR" evidence="3">
    <location>
        <begin position="522"/>
        <end position="556"/>
    </location>
</feature>
<dbReference type="GO" id="GO:0007005">
    <property type="term" value="P:mitochondrion organization"/>
    <property type="evidence" value="ECO:0007669"/>
    <property type="project" value="TreeGrafter"/>
</dbReference>
<feature type="repeat" description="PPR" evidence="3">
    <location>
        <begin position="197"/>
        <end position="231"/>
    </location>
</feature>
<dbReference type="AlphaFoldDB" id="A0AAN8VLM6"/>
<evidence type="ECO:0000256" key="3">
    <source>
        <dbReference type="PROSITE-ProRule" id="PRU00708"/>
    </source>
</evidence>
<keyword evidence="2" id="KW-0677">Repeat</keyword>
<dbReference type="NCBIfam" id="TIGR00756">
    <property type="entry name" value="PPR"/>
    <property type="match status" value="8"/>
</dbReference>
<proteinExistence type="inferred from homology"/>
<dbReference type="InterPro" id="IPR002885">
    <property type="entry name" value="PPR_rpt"/>
</dbReference>
<keyword evidence="6" id="KW-1185">Reference proteome</keyword>
<name>A0AAN8VLM6_9MAGN</name>
<evidence type="ECO:0000313" key="5">
    <source>
        <dbReference type="EMBL" id="KAK6936445.1"/>
    </source>
</evidence>
<feature type="repeat" description="PPR" evidence="3">
    <location>
        <begin position="303"/>
        <end position="337"/>
    </location>
</feature>
<accession>A0AAN8VLM6</accession>
<dbReference type="SUPFAM" id="SSF81901">
    <property type="entry name" value="HCP-like"/>
    <property type="match status" value="1"/>
</dbReference>
<reference evidence="5 6" key="1">
    <citation type="submission" date="2023-12" db="EMBL/GenBank/DDBJ databases">
        <title>A high-quality genome assembly for Dillenia turbinata (Dilleniales).</title>
        <authorList>
            <person name="Chanderbali A."/>
        </authorList>
    </citation>
    <scope>NUCLEOTIDE SEQUENCE [LARGE SCALE GENOMIC DNA]</scope>
    <source>
        <strain evidence="5">LSX21</strain>
        <tissue evidence="5">Leaf</tissue>
    </source>
</reference>
<dbReference type="PROSITE" id="PS51375">
    <property type="entry name" value="PPR"/>
    <property type="match status" value="10"/>
</dbReference>
<comment type="caution">
    <text evidence="5">The sequence shown here is derived from an EMBL/GenBank/DDBJ whole genome shotgun (WGS) entry which is preliminary data.</text>
</comment>
<feature type="repeat" description="PPR" evidence="3">
    <location>
        <begin position="557"/>
        <end position="591"/>
    </location>
</feature>
<dbReference type="GO" id="GO:0006396">
    <property type="term" value="P:RNA processing"/>
    <property type="evidence" value="ECO:0007669"/>
    <property type="project" value="TreeGrafter"/>
</dbReference>
<dbReference type="GO" id="GO:0003729">
    <property type="term" value="F:mRNA binding"/>
    <property type="evidence" value="ECO:0007669"/>
    <property type="project" value="TreeGrafter"/>
</dbReference>
<feature type="region of interest" description="Disordered" evidence="4">
    <location>
        <begin position="72"/>
        <end position="100"/>
    </location>
</feature>
<organism evidence="5 6">
    <name type="scientific">Dillenia turbinata</name>
    <dbReference type="NCBI Taxonomy" id="194707"/>
    <lineage>
        <taxon>Eukaryota</taxon>
        <taxon>Viridiplantae</taxon>
        <taxon>Streptophyta</taxon>
        <taxon>Embryophyta</taxon>
        <taxon>Tracheophyta</taxon>
        <taxon>Spermatophyta</taxon>
        <taxon>Magnoliopsida</taxon>
        <taxon>eudicotyledons</taxon>
        <taxon>Gunneridae</taxon>
        <taxon>Pentapetalae</taxon>
        <taxon>Dilleniales</taxon>
        <taxon>Dilleniaceae</taxon>
        <taxon>Dillenia</taxon>
    </lineage>
</organism>
<evidence type="ECO:0000256" key="4">
    <source>
        <dbReference type="SAM" id="MobiDB-lite"/>
    </source>
</evidence>
<dbReference type="Pfam" id="PF12854">
    <property type="entry name" value="PPR_1"/>
    <property type="match status" value="1"/>
</dbReference>
<protein>
    <submittedName>
        <fullName evidence="5">Pentatricopeptide repeat</fullName>
    </submittedName>
</protein>
<dbReference type="GO" id="GO:0005739">
    <property type="term" value="C:mitochondrion"/>
    <property type="evidence" value="ECO:0007669"/>
    <property type="project" value="TreeGrafter"/>
</dbReference>
<comment type="similarity">
    <text evidence="1">Belongs to the PPR family. P subfamily.</text>
</comment>
<dbReference type="PANTHER" id="PTHR47934">
    <property type="entry name" value="PENTATRICOPEPTIDE REPEAT-CONTAINING PROTEIN PET309, MITOCHONDRIAL"/>
    <property type="match status" value="1"/>
</dbReference>
<dbReference type="PANTHER" id="PTHR47934:SF6">
    <property type="entry name" value="MITOCHONDRIAL GROUP I INTRON SPLICING FACTOR CCM1-RELATED"/>
    <property type="match status" value="1"/>
</dbReference>
<feature type="repeat" description="PPR" evidence="3">
    <location>
        <begin position="340"/>
        <end position="374"/>
    </location>
</feature>
<evidence type="ECO:0000256" key="1">
    <source>
        <dbReference type="ARBA" id="ARBA00007626"/>
    </source>
</evidence>
<dbReference type="Proteomes" id="UP001370490">
    <property type="component" value="Unassembled WGS sequence"/>
</dbReference>
<evidence type="ECO:0000313" key="6">
    <source>
        <dbReference type="Proteomes" id="UP001370490"/>
    </source>
</evidence>
<sequence length="763" mass="86552">MMMMRMMLTGFAHCHSQQFTNLKNSAFNLSVSLSVSRPHFLSLCLSYFSSLTSNSKNKISNKNKIKSNNGCRNIKIAKNPPKRRQQKPTFSSQKTRTSRKLARLINTKPWSDDLESSLSSLSPSPFTKTTVLQTLRQIRTPTKALKFFNYTQQLGYSHDQQSYFLMLEILGKARNLNAARNFLYSIEKKSGGSVKLKDCFFNSLIRSYGNAGLFQESIKLFSTMKSIGVSPSVVTFNSLLSILLKRGRTNMARNVYDEMLKTYGVTPDAYTFNILIRGFCMNSMVDEGFVFFKEMSRLKCDPDVVTYNTLVDGLCRAGKVNIAHNVLKGMCKKSLVVNPNVVTYTTLIRGYCMKKDIPRALNVFEEMVIKGLKPNRITYNTIIQGLCEVQNLEKIKEVLEGAAGREEFVPDTCTFNTLISAHCNAGNIDESLEVFKKMSQLKVQPDSATYSPLLRSLCQQGNFKRAEELFDELSEKEILLCGEGSKPLVAAYNPIFEYLCANGKTKKAERVFRQLFKRGTPDPLSFKILILGHCKEGTYEAGFDLLVLMLRRDYVPDFETYQSLIEGLLHKGDPILAHKILEKMLKSSHIPKASDFHVLLQELLKKDSAQEAASVLVMMLHKKVRQNINLSTGAIRLLLIQGLRDKAFEVLGLIYENGYSVNMEELIRFLSQRKKFQDAQKMLLFSLDKDHEVDVEICGKVLNDLCKSHRVSEAFELYYALVEKGKQLDLLCLEDLRVGLEAEGKSKEAEFLLKRIKERATAI</sequence>
<feature type="repeat" description="PPR" evidence="3">
    <location>
        <begin position="232"/>
        <end position="267"/>
    </location>
</feature>
<evidence type="ECO:0000256" key="2">
    <source>
        <dbReference type="ARBA" id="ARBA00022737"/>
    </source>
</evidence>
<feature type="repeat" description="PPR" evidence="3">
    <location>
        <begin position="411"/>
        <end position="445"/>
    </location>
</feature>
<dbReference type="Pfam" id="PF01535">
    <property type="entry name" value="PPR"/>
    <property type="match status" value="2"/>
</dbReference>